<dbReference type="Pfam" id="PF13499">
    <property type="entry name" value="EF-hand_7"/>
    <property type="match status" value="1"/>
</dbReference>
<feature type="domain" description="EF-hand" evidence="2">
    <location>
        <begin position="13"/>
        <end position="48"/>
    </location>
</feature>
<proteinExistence type="predicted"/>
<dbReference type="Pfam" id="PF13833">
    <property type="entry name" value="EF-hand_8"/>
    <property type="match status" value="1"/>
</dbReference>
<dbReference type="CDD" id="cd00051">
    <property type="entry name" value="EFh"/>
    <property type="match status" value="1"/>
</dbReference>
<dbReference type="InterPro" id="IPR018247">
    <property type="entry name" value="EF_Hand_1_Ca_BS"/>
</dbReference>
<dbReference type="InterPro" id="IPR011992">
    <property type="entry name" value="EF-hand-dom_pair"/>
</dbReference>
<dbReference type="GO" id="GO:0005509">
    <property type="term" value="F:calcium ion binding"/>
    <property type="evidence" value="ECO:0007669"/>
    <property type="project" value="InterPro"/>
</dbReference>
<gene>
    <name evidence="4" type="primary">LOC106173684</name>
</gene>
<dbReference type="GeneID" id="106173684"/>
<dbReference type="RefSeq" id="XP_013410339.1">
    <property type="nucleotide sequence ID" value="XM_013554885.1"/>
</dbReference>
<dbReference type="PROSITE" id="PS00018">
    <property type="entry name" value="EF_HAND_1"/>
    <property type="match status" value="2"/>
</dbReference>
<dbReference type="InParanoid" id="A0A1S3JKA2"/>
<dbReference type="SMART" id="SM00054">
    <property type="entry name" value="EFh"/>
    <property type="match status" value="3"/>
</dbReference>
<accession>A0A1S3JKA2</accession>
<reference evidence="4" key="1">
    <citation type="submission" date="2025-08" db="UniProtKB">
        <authorList>
            <consortium name="RefSeq"/>
        </authorList>
    </citation>
    <scope>IDENTIFICATION</scope>
    <source>
        <tissue evidence="4">Gonads</tissue>
    </source>
</reference>
<protein>
    <submittedName>
        <fullName evidence="4">Uncharacterized protein LOC106173684</fullName>
    </submittedName>
</protein>
<dbReference type="Gene3D" id="1.10.238.10">
    <property type="entry name" value="EF-hand"/>
    <property type="match status" value="1"/>
</dbReference>
<evidence type="ECO:0000313" key="4">
    <source>
        <dbReference type="RefSeq" id="XP_013410339.1"/>
    </source>
</evidence>
<dbReference type="AlphaFoldDB" id="A0A1S3JKA2"/>
<organism evidence="3 4">
    <name type="scientific">Lingula anatina</name>
    <name type="common">Brachiopod</name>
    <name type="synonym">Lingula unguis</name>
    <dbReference type="NCBI Taxonomy" id="7574"/>
    <lineage>
        <taxon>Eukaryota</taxon>
        <taxon>Metazoa</taxon>
        <taxon>Spiralia</taxon>
        <taxon>Lophotrochozoa</taxon>
        <taxon>Brachiopoda</taxon>
        <taxon>Linguliformea</taxon>
        <taxon>Lingulata</taxon>
        <taxon>Lingulida</taxon>
        <taxon>Linguloidea</taxon>
        <taxon>Lingulidae</taxon>
        <taxon>Lingula</taxon>
    </lineage>
</organism>
<evidence type="ECO:0000256" key="1">
    <source>
        <dbReference type="ARBA" id="ARBA00022837"/>
    </source>
</evidence>
<dbReference type="OrthoDB" id="427950at2759"/>
<sequence length="200" mass="23354">MPNDYPSVTGSDHWIQKFRTIFRCYDINADGYLTEEDFMLSTERATEYLGLDDRKAKHLLHQRLTFWEIIPKSPEDPSKVTEKDFLRNISSVVNEDSFRQKYLLNILTVDFKTMDLDGDGFASEDQFAAFFYSLNVPIDKSREMFGMLDDDKDGFISMDEFAHVFMEYFFTEDPENAYNELYGPLAEEVMLLTAKNKGKC</sequence>
<dbReference type="Proteomes" id="UP000085678">
    <property type="component" value="Unplaced"/>
</dbReference>
<keyword evidence="1" id="KW-0106">Calcium</keyword>
<dbReference type="STRING" id="7574.A0A1S3JKA2"/>
<dbReference type="InterPro" id="IPR002048">
    <property type="entry name" value="EF_hand_dom"/>
</dbReference>
<evidence type="ECO:0000259" key="2">
    <source>
        <dbReference type="PROSITE" id="PS50222"/>
    </source>
</evidence>
<dbReference type="KEGG" id="lak:106173684"/>
<evidence type="ECO:0000313" key="3">
    <source>
        <dbReference type="Proteomes" id="UP000085678"/>
    </source>
</evidence>
<keyword evidence="3" id="KW-1185">Reference proteome</keyword>
<feature type="domain" description="EF-hand" evidence="2">
    <location>
        <begin position="136"/>
        <end position="171"/>
    </location>
</feature>
<dbReference type="SUPFAM" id="SSF47473">
    <property type="entry name" value="EF-hand"/>
    <property type="match status" value="1"/>
</dbReference>
<name>A0A1S3JKA2_LINAN</name>
<dbReference type="PROSITE" id="PS50222">
    <property type="entry name" value="EF_HAND_2"/>
    <property type="match status" value="2"/>
</dbReference>